<name>A0A922HZR6_DERFA</name>
<reference evidence="2" key="1">
    <citation type="submission" date="2013-05" db="EMBL/GenBank/DDBJ databases">
        <authorList>
            <person name="Yim A.K.Y."/>
            <person name="Chan T.F."/>
            <person name="Ji K.M."/>
            <person name="Liu X.Y."/>
            <person name="Zhou J.W."/>
            <person name="Li R.Q."/>
            <person name="Yang K.Y."/>
            <person name="Li J."/>
            <person name="Li M."/>
            <person name="Law P.T.W."/>
            <person name="Wu Y.L."/>
            <person name="Cai Z.L."/>
            <person name="Qin H."/>
            <person name="Bao Y."/>
            <person name="Leung R.K.K."/>
            <person name="Ng P.K.S."/>
            <person name="Zou J."/>
            <person name="Zhong X.J."/>
            <person name="Ran P.X."/>
            <person name="Zhong N.S."/>
            <person name="Liu Z.G."/>
            <person name="Tsui S.K.W."/>
        </authorList>
    </citation>
    <scope>NUCLEOTIDE SEQUENCE</scope>
    <source>
        <strain evidence="2">Derf</strain>
        <tissue evidence="2">Whole organism</tissue>
    </source>
</reference>
<proteinExistence type="predicted"/>
<dbReference type="EMBL" id="ASGP02000003">
    <property type="protein sequence ID" value="KAH9516002.1"/>
    <property type="molecule type" value="Genomic_DNA"/>
</dbReference>
<sequence length="94" mass="11355">MKYSMIAILKKKSMKQAITKPSSRERKKWIEKKKLKTKSDFPADKEEAKDNIGYSNKPRRRQQKKTRNLKIFSEQREFKVKAKKNQHIKVKVKY</sequence>
<evidence type="ECO:0000313" key="3">
    <source>
        <dbReference type="Proteomes" id="UP000790347"/>
    </source>
</evidence>
<dbReference type="AlphaFoldDB" id="A0A922HZR6"/>
<comment type="caution">
    <text evidence="2">The sequence shown here is derived from an EMBL/GenBank/DDBJ whole genome shotgun (WGS) entry which is preliminary data.</text>
</comment>
<gene>
    <name evidence="2" type="ORF">DERF_006767</name>
</gene>
<feature type="compositionally biased region" description="Basic and acidic residues" evidence="1">
    <location>
        <begin position="37"/>
        <end position="50"/>
    </location>
</feature>
<reference evidence="2" key="2">
    <citation type="journal article" date="2022" name="Res Sq">
        <title>Comparative Genomics Reveals Insights into the Divergent Evolution of Astigmatic Mites and Household Pest Adaptations.</title>
        <authorList>
            <person name="Xiong Q."/>
            <person name="Wan A.T.-Y."/>
            <person name="Liu X.-Y."/>
            <person name="Fung C.S.-H."/>
            <person name="Xiao X."/>
            <person name="Malainual N."/>
            <person name="Hou J."/>
            <person name="Wang L."/>
            <person name="Wang M."/>
            <person name="Yang K."/>
            <person name="Cui Y."/>
            <person name="Leung E."/>
            <person name="Nong W."/>
            <person name="Shin S.-K."/>
            <person name="Au S."/>
            <person name="Jeong K.Y."/>
            <person name="Chew F.T."/>
            <person name="Hui J."/>
            <person name="Leung T.F."/>
            <person name="Tungtrongchitr A."/>
            <person name="Zhong N."/>
            <person name="Liu Z."/>
            <person name="Tsui S."/>
        </authorList>
    </citation>
    <scope>NUCLEOTIDE SEQUENCE</scope>
    <source>
        <strain evidence="2">Derf</strain>
        <tissue evidence="2">Whole organism</tissue>
    </source>
</reference>
<dbReference type="Proteomes" id="UP000790347">
    <property type="component" value="Unassembled WGS sequence"/>
</dbReference>
<feature type="compositionally biased region" description="Basic residues" evidence="1">
    <location>
        <begin position="25"/>
        <end position="36"/>
    </location>
</feature>
<evidence type="ECO:0000256" key="1">
    <source>
        <dbReference type="SAM" id="MobiDB-lite"/>
    </source>
</evidence>
<feature type="region of interest" description="Disordered" evidence="1">
    <location>
        <begin position="15"/>
        <end position="66"/>
    </location>
</feature>
<accession>A0A922HZR6</accession>
<feature type="compositionally biased region" description="Basic residues" evidence="1">
    <location>
        <begin position="57"/>
        <end position="66"/>
    </location>
</feature>
<keyword evidence="3" id="KW-1185">Reference proteome</keyword>
<protein>
    <submittedName>
        <fullName evidence="2">Uncharacterized protein</fullName>
    </submittedName>
</protein>
<evidence type="ECO:0000313" key="2">
    <source>
        <dbReference type="EMBL" id="KAH9516002.1"/>
    </source>
</evidence>
<organism evidence="2 3">
    <name type="scientific">Dermatophagoides farinae</name>
    <name type="common">American house dust mite</name>
    <dbReference type="NCBI Taxonomy" id="6954"/>
    <lineage>
        <taxon>Eukaryota</taxon>
        <taxon>Metazoa</taxon>
        <taxon>Ecdysozoa</taxon>
        <taxon>Arthropoda</taxon>
        <taxon>Chelicerata</taxon>
        <taxon>Arachnida</taxon>
        <taxon>Acari</taxon>
        <taxon>Acariformes</taxon>
        <taxon>Sarcoptiformes</taxon>
        <taxon>Astigmata</taxon>
        <taxon>Psoroptidia</taxon>
        <taxon>Analgoidea</taxon>
        <taxon>Pyroglyphidae</taxon>
        <taxon>Dermatophagoidinae</taxon>
        <taxon>Dermatophagoides</taxon>
    </lineage>
</organism>